<keyword evidence="6" id="KW-0812">Transmembrane</keyword>
<proteinExistence type="predicted"/>
<evidence type="ECO:0000256" key="3">
    <source>
        <dbReference type="ARBA" id="ARBA00023273"/>
    </source>
</evidence>
<reference evidence="8" key="2">
    <citation type="submission" date="2013-10" db="EMBL/GenBank/DDBJ databases">
        <authorList>
            <person name="Aslett M."/>
        </authorList>
    </citation>
    <scope>NUCLEOTIDE SEQUENCE [LARGE SCALE GENOMIC DNA]</scope>
    <source>
        <strain evidence="8">Houghton</strain>
    </source>
</reference>
<dbReference type="Proteomes" id="UP000018201">
    <property type="component" value="Unassembled WGS sequence"/>
</dbReference>
<evidence type="ECO:0000313" key="9">
    <source>
        <dbReference type="Proteomes" id="UP000018201"/>
    </source>
</evidence>
<dbReference type="GO" id="GO:0036064">
    <property type="term" value="C:ciliary basal body"/>
    <property type="evidence" value="ECO:0007669"/>
    <property type="project" value="TreeGrafter"/>
</dbReference>
<dbReference type="Pfam" id="PF13870">
    <property type="entry name" value="CCDC113_CCDC96_CC"/>
    <property type="match status" value="1"/>
</dbReference>
<dbReference type="AlphaFoldDB" id="U6G8B6"/>
<keyword evidence="6" id="KW-1133">Transmembrane helix</keyword>
<comment type="subcellular location">
    <subcellularLocation>
        <location evidence="1">Cell projection</location>
        <location evidence="1">Cilium</location>
    </subcellularLocation>
</comment>
<feature type="coiled-coil region" evidence="4">
    <location>
        <begin position="360"/>
        <end position="401"/>
    </location>
</feature>
<reference evidence="8" key="1">
    <citation type="submission" date="2013-10" db="EMBL/GenBank/DDBJ databases">
        <title>Genomic analysis of the causative agents of coccidiosis in chickens.</title>
        <authorList>
            <person name="Reid A.J."/>
            <person name="Blake D."/>
            <person name="Billington K."/>
            <person name="Browne H."/>
            <person name="Dunn M."/>
            <person name="Hung S."/>
            <person name="Kawahara F."/>
            <person name="Miranda-Saavedra D."/>
            <person name="Mourier T."/>
            <person name="Nagra H."/>
            <person name="Otto T.D."/>
            <person name="Rawlings N."/>
            <person name="Sanchez A."/>
            <person name="Sanders M."/>
            <person name="Subramaniam C."/>
            <person name="Tay Y."/>
            <person name="Dear P."/>
            <person name="Doerig C."/>
            <person name="Gruber A."/>
            <person name="Parkinson J."/>
            <person name="Shirley M."/>
            <person name="Wan K.L."/>
            <person name="Berriman M."/>
            <person name="Tomley F."/>
            <person name="Pain A."/>
        </authorList>
    </citation>
    <scope>NUCLEOTIDE SEQUENCE [LARGE SCALE GENOMIC DNA]</scope>
    <source>
        <strain evidence="8">Houghton</strain>
    </source>
</reference>
<name>U6G8B6_9EIME</name>
<dbReference type="InterPro" id="IPR025254">
    <property type="entry name" value="CCDC113/CCDC96_CC"/>
</dbReference>
<dbReference type="OrthoDB" id="348079at2759"/>
<dbReference type="PANTHER" id="PTHR15654">
    <property type="entry name" value="COILED-COIL DOMAIN-CONTAINING PROTEIN 113-RELATED"/>
    <property type="match status" value="1"/>
</dbReference>
<evidence type="ECO:0000313" key="8">
    <source>
        <dbReference type="EMBL" id="CDI75533.1"/>
    </source>
</evidence>
<feature type="region of interest" description="Disordered" evidence="5">
    <location>
        <begin position="80"/>
        <end position="354"/>
    </location>
</feature>
<dbReference type="PANTHER" id="PTHR15654:SF1">
    <property type="entry name" value="COILED-COIL DOMAIN-CONTAINING PROTEIN 96"/>
    <property type="match status" value="1"/>
</dbReference>
<evidence type="ECO:0000256" key="1">
    <source>
        <dbReference type="ARBA" id="ARBA00004138"/>
    </source>
</evidence>
<keyword evidence="2 4" id="KW-0175">Coiled coil</keyword>
<gene>
    <name evidence="8" type="ORF">EPH_0005710</name>
</gene>
<feature type="compositionally biased region" description="Basic and acidic residues" evidence="5">
    <location>
        <begin position="321"/>
        <end position="341"/>
    </location>
</feature>
<protein>
    <submittedName>
        <fullName evidence="8">Ankyrin repeat-containing protein, putative</fullName>
    </submittedName>
</protein>
<feature type="compositionally biased region" description="Basic and acidic residues" evidence="5">
    <location>
        <begin position="221"/>
        <end position="239"/>
    </location>
</feature>
<dbReference type="GO" id="GO:0060271">
    <property type="term" value="P:cilium assembly"/>
    <property type="evidence" value="ECO:0007669"/>
    <property type="project" value="TreeGrafter"/>
</dbReference>
<evidence type="ECO:0000256" key="4">
    <source>
        <dbReference type="SAM" id="Coils"/>
    </source>
</evidence>
<dbReference type="EMBL" id="HG690979">
    <property type="protein sequence ID" value="CDI75533.1"/>
    <property type="molecule type" value="Genomic_DNA"/>
</dbReference>
<feature type="coiled-coil region" evidence="4">
    <location>
        <begin position="444"/>
        <end position="478"/>
    </location>
</feature>
<organism evidence="8 9">
    <name type="scientific">Eimeria praecox</name>
    <dbReference type="NCBI Taxonomy" id="51316"/>
    <lineage>
        <taxon>Eukaryota</taxon>
        <taxon>Sar</taxon>
        <taxon>Alveolata</taxon>
        <taxon>Apicomplexa</taxon>
        <taxon>Conoidasida</taxon>
        <taxon>Coccidia</taxon>
        <taxon>Eucoccidiorida</taxon>
        <taxon>Eimeriorina</taxon>
        <taxon>Eimeriidae</taxon>
        <taxon>Eimeria</taxon>
    </lineage>
</organism>
<feature type="domain" description="CCDC113/CCDC96 coiled-coil" evidence="7">
    <location>
        <begin position="525"/>
        <end position="683"/>
    </location>
</feature>
<keyword evidence="6" id="KW-0472">Membrane</keyword>
<dbReference type="InterPro" id="IPR051885">
    <property type="entry name" value="CC_CF"/>
</dbReference>
<dbReference type="GO" id="GO:0005930">
    <property type="term" value="C:axoneme"/>
    <property type="evidence" value="ECO:0007669"/>
    <property type="project" value="TreeGrafter"/>
</dbReference>
<feature type="coiled-coil region" evidence="4">
    <location>
        <begin position="569"/>
        <end position="659"/>
    </location>
</feature>
<evidence type="ECO:0000259" key="7">
    <source>
        <dbReference type="Pfam" id="PF13870"/>
    </source>
</evidence>
<feature type="compositionally biased region" description="Polar residues" evidence="5">
    <location>
        <begin position="1"/>
        <end position="14"/>
    </location>
</feature>
<sequence length="738" mass="81301">MKQPQQQQRSCSASKTRKEPSEEAGEQQVLWDAFFSVCSKTDEAAAAAAKELLCKQNAQGLNCMQLAAAAGNATLEQQLRSWAEIAEEETEKPAGPSQATEEGGGQQAEPNTEGGNTQDGQDTANLQKPAETDAVDAAAAPQGTEGEETGNQPKEMGQEAANEQQADAVTKEEDKPPQGVKEEENQHGAAAAPQGTEGEETGNQPKEMEQEAANEQQADAVTKEEDKPPQGVKEEENQHATEPVEGENIDKSNAFNEANELNEADVLQKTELQQEGAGAEAPGTEHEAEMAASQKASVPELVLAREAGRDTNVETSPHRKTVAETKQRAEDISPKTEHHQDSPTSSASTSARDDPVANAIRALTEELHEQTQLAAALDKEIVSAQEQLDEAEEANAKVSTRLASILSSQTRQENLMRSGSQVHFSAAISQDGEDLQNTITREGYEDALMQASKLEKQLESMKQTLNKLLEQNEEQERTQTAKVMECRKAFGEFVLQVAKNAVMQKGGKPVSEQQVMKLLQQEEEQQQTIDRLRADLLKTQYEMELKIELHKSKGHWQADECDSVQAMDFEQLKMENQTLNEKLVERQEEAVKLQNIARKSAQLITHWRENLAFQEKRNAAAAAQLAELDEQLAKQREIAAQLKRERTEYKTQNEKVKCQTDIANSELLTADWQATEAKLKETAVEAATAAETAMQMGLIALVILLTLKLFIGIKVANRRILLCMHLENTKEAYKIQPL</sequence>
<dbReference type="VEuPathDB" id="ToxoDB:EPH_0005710"/>
<keyword evidence="3" id="KW-0966">Cell projection</keyword>
<evidence type="ECO:0000256" key="2">
    <source>
        <dbReference type="ARBA" id="ARBA00023054"/>
    </source>
</evidence>
<evidence type="ECO:0000256" key="5">
    <source>
        <dbReference type="SAM" id="MobiDB-lite"/>
    </source>
</evidence>
<feature type="compositionally biased region" description="Basic and acidic residues" evidence="5">
    <location>
        <begin position="169"/>
        <end position="186"/>
    </location>
</feature>
<keyword evidence="9" id="KW-1185">Reference proteome</keyword>
<evidence type="ECO:0000256" key="6">
    <source>
        <dbReference type="SAM" id="Phobius"/>
    </source>
</evidence>
<feature type="transmembrane region" description="Helical" evidence="6">
    <location>
        <begin position="693"/>
        <end position="711"/>
    </location>
</feature>
<feature type="region of interest" description="Disordered" evidence="5">
    <location>
        <begin position="1"/>
        <end position="28"/>
    </location>
</feature>
<feature type="compositionally biased region" description="Polar residues" evidence="5">
    <location>
        <begin position="108"/>
        <end position="126"/>
    </location>
</feature>
<accession>U6G8B6</accession>